<dbReference type="InterPro" id="IPR045246">
    <property type="entry name" value="Piwi_ago-like"/>
</dbReference>
<organism evidence="4 5">
    <name type="scientific">Anthostomella pinea</name>
    <dbReference type="NCBI Taxonomy" id="933095"/>
    <lineage>
        <taxon>Eukaryota</taxon>
        <taxon>Fungi</taxon>
        <taxon>Dikarya</taxon>
        <taxon>Ascomycota</taxon>
        <taxon>Pezizomycotina</taxon>
        <taxon>Sordariomycetes</taxon>
        <taxon>Xylariomycetidae</taxon>
        <taxon>Xylariales</taxon>
        <taxon>Xylariaceae</taxon>
        <taxon>Anthostomella</taxon>
    </lineage>
</organism>
<sequence length="1025" mass="114539">MPGSTVTQAGGRDAAPRHSAIDRVSNMNVDGASDRPSGSRRGSEAGSQRGSQGGSQRGSQAGSPPKGSAPKASTTAGDQRAYPKPLGYDPGRDRPPMTEAELIGKRVDLPADAYNTGKDDSRFTARPGFNTSGKEVKVQLNTFPVVGWKDQDIIQYDLSVSPNPKDSRALIKKVWNSRAVTQFLEKNGGTWLFDGNKLAWSSAKIPRGEMRITVDLDNEAGKTNKLVGNKGVYYLHGKQTNVVRLAYLKTYLEGKIPWDSHVLECMNFFDHCMRHYPASTMQSIRRNFYAPEVSEFALSNHCVAQKGYYSAIRLGESIKTGGTGLSINVDVANTAFWAINDLANTSLRILNAYNPQWKNSNFIDLVKILRPVKAKDKAGNPVWIQSDGFRHLRRIYKLRFVVNHRGKLGDPKVYTVGKLLFDQKYGEEGAHSKAVFFNKRQKDGTTKNVSVWQYFWETYHLRLQYPSLPIMESTRGALFPLEVCNVSKYQRYSFKLSPDETAQMIKFAVTRPDQRKKDILSGIAHLGFSKDPNLAAFGIKIQEQMTVTSARVLPNPEITYANQKVNPGVSGRWDLRGKRFLEPNAKKLVSWAFVGCGDACTKQGLEAFASKFQQAYRTHGGVIEKPAVTMMLPFSMGDYGTMVEAAWSRTGSQNKAFPQILFFVVPNKNQLVYDRIKKSMDCRWNVVSQVLQGAHVEKCQAQYMSNVAMKVNAKLGGVTCKVAGPNATTPPFFRVPTMMIGLDVSHASPGSSAPSIAAMTVSTDKHATRYAAACETNGWRVEIATGTTMHTLFPRLLKYWIDTNKCFPQHVYFLRDGCAEGQFQQVIERELKEIKRMFREANAPAPPKFTVIVATKRHHIRFFPKPGDKASGDRNNNPLPGTLVEHDATHPHHWDFYLCSHVAIQGTARPVHYQVIYDDAQCKPDHLQAMLYHQCYQYCRSTTPVSLHPAVYYSHLASQRARCHENIASSQRELPILKEGFPFGKQDSEVYSGAKPLEAPPLVPMMNPKQPGDIVAFMNTTMWYV</sequence>
<dbReference type="InterPro" id="IPR036085">
    <property type="entry name" value="PAZ_dom_sf"/>
</dbReference>
<dbReference type="SUPFAM" id="SSF53098">
    <property type="entry name" value="Ribonuclease H-like"/>
    <property type="match status" value="1"/>
</dbReference>
<keyword evidence="5" id="KW-1185">Reference proteome</keyword>
<name>A0AAI8VRT6_9PEZI</name>
<dbReference type="Gene3D" id="2.170.260.10">
    <property type="entry name" value="paz domain"/>
    <property type="match status" value="1"/>
</dbReference>
<dbReference type="InterPro" id="IPR036397">
    <property type="entry name" value="RNaseH_sf"/>
</dbReference>
<evidence type="ECO:0000259" key="2">
    <source>
        <dbReference type="PROSITE" id="PS50821"/>
    </source>
</evidence>
<dbReference type="SUPFAM" id="SSF101690">
    <property type="entry name" value="PAZ domain"/>
    <property type="match status" value="1"/>
</dbReference>
<accession>A0AAI8VRT6</accession>
<reference evidence="4" key="1">
    <citation type="submission" date="2023-10" db="EMBL/GenBank/DDBJ databases">
        <authorList>
            <person name="Hackl T."/>
        </authorList>
    </citation>
    <scope>NUCLEOTIDE SEQUENCE</scope>
</reference>
<feature type="region of interest" description="Disordered" evidence="1">
    <location>
        <begin position="1"/>
        <end position="97"/>
    </location>
</feature>
<dbReference type="CDD" id="cd04657">
    <property type="entry name" value="Piwi_ago-like"/>
    <property type="match status" value="1"/>
</dbReference>
<dbReference type="Pfam" id="PF02171">
    <property type="entry name" value="Piwi"/>
    <property type="match status" value="1"/>
</dbReference>
<dbReference type="InterPro" id="IPR032474">
    <property type="entry name" value="Argonaute_N"/>
</dbReference>
<protein>
    <submittedName>
        <fullName evidence="4">Uu.00g144740.m01.CDS01</fullName>
    </submittedName>
</protein>
<dbReference type="InterPro" id="IPR032472">
    <property type="entry name" value="ArgoL2"/>
</dbReference>
<evidence type="ECO:0000313" key="5">
    <source>
        <dbReference type="Proteomes" id="UP001295740"/>
    </source>
</evidence>
<dbReference type="GO" id="GO:0003723">
    <property type="term" value="F:RNA binding"/>
    <property type="evidence" value="ECO:0007669"/>
    <property type="project" value="InterPro"/>
</dbReference>
<dbReference type="Pfam" id="PF02170">
    <property type="entry name" value="PAZ"/>
    <property type="match status" value="1"/>
</dbReference>
<dbReference type="Gene3D" id="3.40.50.2300">
    <property type="match status" value="1"/>
</dbReference>
<dbReference type="PROSITE" id="PS50821">
    <property type="entry name" value="PAZ"/>
    <property type="match status" value="1"/>
</dbReference>
<dbReference type="Pfam" id="PF08699">
    <property type="entry name" value="ArgoL1"/>
    <property type="match status" value="1"/>
</dbReference>
<evidence type="ECO:0000259" key="3">
    <source>
        <dbReference type="PROSITE" id="PS50822"/>
    </source>
</evidence>
<feature type="domain" description="PAZ" evidence="2">
    <location>
        <begin position="361"/>
        <end position="488"/>
    </location>
</feature>
<dbReference type="AlphaFoldDB" id="A0AAI8VRT6"/>
<dbReference type="Pfam" id="PF16488">
    <property type="entry name" value="ArgoL2"/>
    <property type="match status" value="1"/>
</dbReference>
<dbReference type="InterPro" id="IPR014811">
    <property type="entry name" value="ArgoL1"/>
</dbReference>
<evidence type="ECO:0000313" key="4">
    <source>
        <dbReference type="EMBL" id="CAJ2509448.1"/>
    </source>
</evidence>
<dbReference type="CDD" id="cd02846">
    <property type="entry name" value="PAZ_argonaute_like"/>
    <property type="match status" value="1"/>
</dbReference>
<dbReference type="InterPro" id="IPR003100">
    <property type="entry name" value="PAZ_dom"/>
</dbReference>
<dbReference type="Gene3D" id="3.30.420.10">
    <property type="entry name" value="Ribonuclease H-like superfamily/Ribonuclease H"/>
    <property type="match status" value="1"/>
</dbReference>
<dbReference type="SMART" id="SM01163">
    <property type="entry name" value="DUF1785"/>
    <property type="match status" value="1"/>
</dbReference>
<dbReference type="Proteomes" id="UP001295740">
    <property type="component" value="Unassembled WGS sequence"/>
</dbReference>
<dbReference type="EMBL" id="CAUWAG010000012">
    <property type="protein sequence ID" value="CAJ2509448.1"/>
    <property type="molecule type" value="Genomic_DNA"/>
</dbReference>
<comment type="caution">
    <text evidence="4">The sequence shown here is derived from an EMBL/GenBank/DDBJ whole genome shotgun (WGS) entry which is preliminary data.</text>
</comment>
<evidence type="ECO:0000256" key="1">
    <source>
        <dbReference type="SAM" id="MobiDB-lite"/>
    </source>
</evidence>
<dbReference type="InterPro" id="IPR003165">
    <property type="entry name" value="Piwi"/>
</dbReference>
<dbReference type="Pfam" id="PF16486">
    <property type="entry name" value="ArgoN"/>
    <property type="match status" value="1"/>
</dbReference>
<dbReference type="InterPro" id="IPR032473">
    <property type="entry name" value="Argonaute_Mid_dom"/>
</dbReference>
<dbReference type="Pfam" id="PF16487">
    <property type="entry name" value="ArgoMid"/>
    <property type="match status" value="1"/>
</dbReference>
<dbReference type="PROSITE" id="PS50822">
    <property type="entry name" value="PIWI"/>
    <property type="match status" value="1"/>
</dbReference>
<dbReference type="SMART" id="SM00950">
    <property type="entry name" value="Piwi"/>
    <property type="match status" value="1"/>
</dbReference>
<dbReference type="PANTHER" id="PTHR22891">
    <property type="entry name" value="EUKARYOTIC TRANSLATION INITIATION FACTOR 2C"/>
    <property type="match status" value="1"/>
</dbReference>
<proteinExistence type="predicted"/>
<feature type="domain" description="Piwi" evidence="3">
    <location>
        <begin position="660"/>
        <end position="966"/>
    </location>
</feature>
<dbReference type="InterPro" id="IPR012337">
    <property type="entry name" value="RNaseH-like_sf"/>
</dbReference>
<gene>
    <name evidence="4" type="ORF">KHLLAP_LOCUS9916</name>
</gene>